<keyword evidence="1" id="KW-0732">Signal</keyword>
<proteinExistence type="predicted"/>
<protein>
    <recommendedName>
        <fullName evidence="4">Bifunctional inhibitor/plant lipid transfer protein/seed storage helical domain-containing protein</fullName>
    </recommendedName>
</protein>
<sequence length="245" mass="26523">MEKTGIMSYLLAVCMLVTMSLEPADAVAAYFYQLKNCQGVAVACLNLKPNLCCALKGHTWKSVEFKNAKSCHATFAFAEKLCKAPGGTANGDHCFTNRPLFRTAKYINNCRTSGTYRDVEAETACTTVEPNSIVYTDSASKGSWILYHDEATHAVNELADLSEGEETCTKVGVDMENAVVLAEVAMGMAVIVIEGFRARTAMASLEITETTMTLATTERTAMTIREEIALVMLLVEEAAVAALVM</sequence>
<dbReference type="AlphaFoldDB" id="A0A176W8V2"/>
<comment type="caution">
    <text evidence="2">The sequence shown here is derived from an EMBL/GenBank/DDBJ whole genome shotgun (WGS) entry which is preliminary data.</text>
</comment>
<reference evidence="2" key="1">
    <citation type="submission" date="2016-03" db="EMBL/GenBank/DDBJ databases">
        <title>Mechanisms controlling the formation of the plant cell surface in tip-growing cells are functionally conserved among land plants.</title>
        <authorList>
            <person name="Honkanen S."/>
            <person name="Jones V.A."/>
            <person name="Morieri G."/>
            <person name="Champion C."/>
            <person name="Hetherington A.J."/>
            <person name="Kelly S."/>
            <person name="Saint-Marcoux D."/>
            <person name="Proust H."/>
            <person name="Prescott H."/>
            <person name="Dolan L."/>
        </authorList>
    </citation>
    <scope>NUCLEOTIDE SEQUENCE [LARGE SCALE GENOMIC DNA]</scope>
    <source>
        <tissue evidence="2">Whole gametophyte</tissue>
    </source>
</reference>
<evidence type="ECO:0000256" key="1">
    <source>
        <dbReference type="SAM" id="SignalP"/>
    </source>
</evidence>
<keyword evidence="3" id="KW-1185">Reference proteome</keyword>
<evidence type="ECO:0000313" key="2">
    <source>
        <dbReference type="EMBL" id="OAE29548.1"/>
    </source>
</evidence>
<gene>
    <name evidence="2" type="ORF">AXG93_702s1010</name>
</gene>
<feature type="chain" id="PRO_5008052363" description="Bifunctional inhibitor/plant lipid transfer protein/seed storage helical domain-containing protein" evidence="1">
    <location>
        <begin position="27"/>
        <end position="245"/>
    </location>
</feature>
<evidence type="ECO:0008006" key="4">
    <source>
        <dbReference type="Google" id="ProtNLM"/>
    </source>
</evidence>
<name>A0A176W8V2_MARPO</name>
<dbReference type="Proteomes" id="UP000077202">
    <property type="component" value="Unassembled WGS sequence"/>
</dbReference>
<feature type="signal peptide" evidence="1">
    <location>
        <begin position="1"/>
        <end position="26"/>
    </location>
</feature>
<dbReference type="EMBL" id="LVLJ01001444">
    <property type="protein sequence ID" value="OAE29548.1"/>
    <property type="molecule type" value="Genomic_DNA"/>
</dbReference>
<organism evidence="2 3">
    <name type="scientific">Marchantia polymorpha subsp. ruderalis</name>
    <dbReference type="NCBI Taxonomy" id="1480154"/>
    <lineage>
        <taxon>Eukaryota</taxon>
        <taxon>Viridiplantae</taxon>
        <taxon>Streptophyta</taxon>
        <taxon>Embryophyta</taxon>
        <taxon>Marchantiophyta</taxon>
        <taxon>Marchantiopsida</taxon>
        <taxon>Marchantiidae</taxon>
        <taxon>Marchantiales</taxon>
        <taxon>Marchantiaceae</taxon>
        <taxon>Marchantia</taxon>
    </lineage>
</organism>
<evidence type="ECO:0000313" key="3">
    <source>
        <dbReference type="Proteomes" id="UP000077202"/>
    </source>
</evidence>
<accession>A0A176W8V2</accession>